<organism evidence="1 2">
    <name type="scientific">Kaustia mangrovi</name>
    <dbReference type="NCBI Taxonomy" id="2593653"/>
    <lineage>
        <taxon>Bacteria</taxon>
        <taxon>Pseudomonadati</taxon>
        <taxon>Pseudomonadota</taxon>
        <taxon>Alphaproteobacteria</taxon>
        <taxon>Hyphomicrobiales</taxon>
        <taxon>Parvibaculaceae</taxon>
        <taxon>Kaustia</taxon>
    </lineage>
</organism>
<dbReference type="KEGG" id="kmn:HW532_20810"/>
<reference evidence="1 2" key="1">
    <citation type="submission" date="2020-06" db="EMBL/GenBank/DDBJ databases">
        <title>Genome sequence of 2 isolates from Red Sea Mangroves.</title>
        <authorList>
            <person name="Sefrji F."/>
            <person name="Michoud G."/>
            <person name="Merlino G."/>
            <person name="Daffonchio D."/>
        </authorList>
    </citation>
    <scope>NUCLEOTIDE SEQUENCE [LARGE SCALE GENOMIC DNA]</scope>
    <source>
        <strain evidence="1 2">R1DC25</strain>
    </source>
</reference>
<gene>
    <name evidence="1" type="ORF">HW532_20810</name>
</gene>
<dbReference type="RefSeq" id="WP_213162294.1">
    <property type="nucleotide sequence ID" value="NZ_CP058214.1"/>
</dbReference>
<dbReference type="Proteomes" id="UP000593594">
    <property type="component" value="Chromosome"/>
</dbReference>
<keyword evidence="2" id="KW-1185">Reference proteome</keyword>
<proteinExistence type="predicted"/>
<dbReference type="AlphaFoldDB" id="A0A7S8C7X1"/>
<accession>A0A7S8C7X1</accession>
<dbReference type="EMBL" id="CP058214">
    <property type="protein sequence ID" value="QPC44921.1"/>
    <property type="molecule type" value="Genomic_DNA"/>
</dbReference>
<name>A0A7S8C7X1_9HYPH</name>
<evidence type="ECO:0000313" key="1">
    <source>
        <dbReference type="EMBL" id="QPC44921.1"/>
    </source>
</evidence>
<evidence type="ECO:0000313" key="2">
    <source>
        <dbReference type="Proteomes" id="UP000593594"/>
    </source>
</evidence>
<protein>
    <submittedName>
        <fullName evidence="1">Uncharacterized protein</fullName>
    </submittedName>
</protein>
<sequence length="113" mass="12797">MNTGNTIHLTKTETVWRAGLDVETMDTLKARWIAFGPIDAIKYLRRVIPGASLGSYKDAIQHLAAHNDWKSFVPHAATKYWATRNELARRRDRAERDESCTLGDILRKATEGS</sequence>